<evidence type="ECO:0000313" key="1">
    <source>
        <dbReference type="EMBL" id="SDH20165.1"/>
    </source>
</evidence>
<sequence>MVWRLTLLHPSRDNKVINLSLHYQERGAMPWIEFLEMVLGSDYYFVQFNRKPGVADAVLFLRNLYRKNLPIQAPSGA</sequence>
<dbReference type="Proteomes" id="UP000199495">
    <property type="component" value="Unassembled WGS sequence"/>
</dbReference>
<evidence type="ECO:0000313" key="2">
    <source>
        <dbReference type="Proteomes" id="UP000199495"/>
    </source>
</evidence>
<name>A0A1G8AGN8_9HYPH</name>
<dbReference type="EMBL" id="FNCS01000030">
    <property type="protein sequence ID" value="SDH20165.1"/>
    <property type="molecule type" value="Genomic_DNA"/>
</dbReference>
<dbReference type="STRING" id="440168.SAMN04487974_1309"/>
<protein>
    <submittedName>
        <fullName evidence="1">Uncharacterized protein</fullName>
    </submittedName>
</protein>
<accession>A0A1G8AGN8</accession>
<dbReference type="AlphaFoldDB" id="A0A1G8AGN8"/>
<organism evidence="1 2">
    <name type="scientific">Pelagibacterium luteolum</name>
    <dbReference type="NCBI Taxonomy" id="440168"/>
    <lineage>
        <taxon>Bacteria</taxon>
        <taxon>Pseudomonadati</taxon>
        <taxon>Pseudomonadota</taxon>
        <taxon>Alphaproteobacteria</taxon>
        <taxon>Hyphomicrobiales</taxon>
        <taxon>Devosiaceae</taxon>
        <taxon>Pelagibacterium</taxon>
    </lineage>
</organism>
<proteinExistence type="predicted"/>
<reference evidence="1 2" key="1">
    <citation type="submission" date="2016-10" db="EMBL/GenBank/DDBJ databases">
        <authorList>
            <person name="de Groot N.N."/>
        </authorList>
    </citation>
    <scope>NUCLEOTIDE SEQUENCE [LARGE SCALE GENOMIC DNA]</scope>
    <source>
        <strain evidence="1 2">CGMCC 1.10267</strain>
    </source>
</reference>
<gene>
    <name evidence="1" type="ORF">SAMN04487974_1309</name>
</gene>
<dbReference type="RefSeq" id="WP_210183964.1">
    <property type="nucleotide sequence ID" value="NZ_FNCS01000030.1"/>
</dbReference>
<keyword evidence="2" id="KW-1185">Reference proteome</keyword>